<sequence length="179" mass="19921">MPHPPCLRCHATNARFWRRGPEGSSTLCNYLRQKKKSLASSNDLDRPERKKKRKDASRDGGISDDFAPSPLKRTRSMSRALRDIFSPPTTDGEESPGLLEDDTSNLTSPTPSSKTILDEDTMAEESELEDSPQQSPVDDTARVDDDWTSALPEISLYVCGILHLTPITIITDITFECVL</sequence>
<dbReference type="InterPro" id="IPR013088">
    <property type="entry name" value="Znf_NHR/GATA"/>
</dbReference>
<dbReference type="InterPro" id="IPR000679">
    <property type="entry name" value="Znf_GATA"/>
</dbReference>
<keyword evidence="4" id="KW-1185">Reference proteome</keyword>
<dbReference type="GO" id="GO:0008270">
    <property type="term" value="F:zinc ion binding"/>
    <property type="evidence" value="ECO:0007669"/>
    <property type="project" value="InterPro"/>
</dbReference>
<dbReference type="EMBL" id="MDYQ01000014">
    <property type="protein sequence ID" value="PRP88096.1"/>
    <property type="molecule type" value="Genomic_DNA"/>
</dbReference>
<evidence type="ECO:0000256" key="1">
    <source>
        <dbReference type="SAM" id="MobiDB-lite"/>
    </source>
</evidence>
<organism evidence="3 4">
    <name type="scientific">Planoprotostelium fungivorum</name>
    <dbReference type="NCBI Taxonomy" id="1890364"/>
    <lineage>
        <taxon>Eukaryota</taxon>
        <taxon>Amoebozoa</taxon>
        <taxon>Evosea</taxon>
        <taxon>Variosea</taxon>
        <taxon>Cavosteliida</taxon>
        <taxon>Cavosteliaceae</taxon>
        <taxon>Planoprotostelium</taxon>
    </lineage>
</organism>
<reference evidence="3 4" key="1">
    <citation type="journal article" date="2018" name="Genome Biol. Evol.">
        <title>Multiple Roots of Fruiting Body Formation in Amoebozoa.</title>
        <authorList>
            <person name="Hillmann F."/>
            <person name="Forbes G."/>
            <person name="Novohradska S."/>
            <person name="Ferling I."/>
            <person name="Riege K."/>
            <person name="Groth M."/>
            <person name="Westermann M."/>
            <person name="Marz M."/>
            <person name="Spaller T."/>
            <person name="Winckler T."/>
            <person name="Schaap P."/>
            <person name="Glockner G."/>
        </authorList>
    </citation>
    <scope>NUCLEOTIDE SEQUENCE [LARGE SCALE GENOMIC DNA]</scope>
    <source>
        <strain evidence="3 4">Jena</strain>
    </source>
</reference>
<protein>
    <recommendedName>
        <fullName evidence="2">GATA-type domain-containing protein</fullName>
    </recommendedName>
</protein>
<evidence type="ECO:0000313" key="3">
    <source>
        <dbReference type="EMBL" id="PRP88096.1"/>
    </source>
</evidence>
<dbReference type="InParanoid" id="A0A2P6NVZ5"/>
<dbReference type="GO" id="GO:0006355">
    <property type="term" value="P:regulation of DNA-templated transcription"/>
    <property type="evidence" value="ECO:0007669"/>
    <property type="project" value="InterPro"/>
</dbReference>
<evidence type="ECO:0000313" key="4">
    <source>
        <dbReference type="Proteomes" id="UP000241769"/>
    </source>
</evidence>
<dbReference type="SUPFAM" id="SSF57716">
    <property type="entry name" value="Glucocorticoid receptor-like (DNA-binding domain)"/>
    <property type="match status" value="1"/>
</dbReference>
<dbReference type="OrthoDB" id="2162994at2759"/>
<feature type="domain" description="GATA-type" evidence="2">
    <location>
        <begin position="2"/>
        <end position="55"/>
    </location>
</feature>
<dbReference type="SMART" id="SM00401">
    <property type="entry name" value="ZnF_GATA"/>
    <property type="match status" value="1"/>
</dbReference>
<dbReference type="Proteomes" id="UP000241769">
    <property type="component" value="Unassembled WGS sequence"/>
</dbReference>
<feature type="compositionally biased region" description="Acidic residues" evidence="1">
    <location>
        <begin position="91"/>
        <end position="103"/>
    </location>
</feature>
<name>A0A2P6NVZ5_9EUKA</name>
<feature type="compositionally biased region" description="Polar residues" evidence="1">
    <location>
        <begin position="104"/>
        <end position="115"/>
    </location>
</feature>
<dbReference type="Gene3D" id="3.30.50.10">
    <property type="entry name" value="Erythroid Transcription Factor GATA-1, subunit A"/>
    <property type="match status" value="1"/>
</dbReference>
<feature type="compositionally biased region" description="Acidic residues" evidence="1">
    <location>
        <begin position="118"/>
        <end position="130"/>
    </location>
</feature>
<dbReference type="AlphaFoldDB" id="A0A2P6NVZ5"/>
<accession>A0A2P6NVZ5</accession>
<gene>
    <name evidence="3" type="ORF">PROFUN_04187</name>
</gene>
<proteinExistence type="predicted"/>
<comment type="caution">
    <text evidence="3">The sequence shown here is derived from an EMBL/GenBank/DDBJ whole genome shotgun (WGS) entry which is preliminary data.</text>
</comment>
<evidence type="ECO:0000259" key="2">
    <source>
        <dbReference type="SMART" id="SM00401"/>
    </source>
</evidence>
<feature type="region of interest" description="Disordered" evidence="1">
    <location>
        <begin position="34"/>
        <end position="142"/>
    </location>
</feature>
<dbReference type="GO" id="GO:0043565">
    <property type="term" value="F:sequence-specific DNA binding"/>
    <property type="evidence" value="ECO:0007669"/>
    <property type="project" value="InterPro"/>
</dbReference>